<dbReference type="Pfam" id="PF00266">
    <property type="entry name" value="Aminotran_5"/>
    <property type="match status" value="2"/>
</dbReference>
<dbReference type="GO" id="GO:0030170">
    <property type="term" value="F:pyridoxal phosphate binding"/>
    <property type="evidence" value="ECO:0007669"/>
    <property type="project" value="UniProtKB-UniRule"/>
</dbReference>
<feature type="active site" evidence="4">
    <location>
        <position position="590"/>
    </location>
</feature>
<name>A0A2P6TEC3_CHLSO</name>
<comment type="similarity">
    <text evidence="4">Belongs to the class-V pyridoxal-phosphate-dependent aminotransferase family. MOCOS subfamily.</text>
</comment>
<dbReference type="Gene3D" id="3.90.1150.10">
    <property type="entry name" value="Aspartate Aminotransferase, domain 1"/>
    <property type="match status" value="1"/>
</dbReference>
<accession>A0A2P6TEC3</accession>
<dbReference type="PANTHER" id="PTHR14237:SF80">
    <property type="entry name" value="MOLYBDENUM COFACTOR SULFURASE"/>
    <property type="match status" value="1"/>
</dbReference>
<feature type="region of interest" description="Disordered" evidence="5">
    <location>
        <begin position="510"/>
        <end position="539"/>
    </location>
</feature>
<sequence length="1074" mass="109821">MGSRAGESVGALALLLGVGATLTSWLGAFLSVILLVRGVLPSIKLRAGRASGSAAEQQRQQVPAAGEQPAVGHAAGLAGEGSPAEQAAPPGYNRGVEQLRRSEFSRLQGRVYADYAGAAPHSERLLAEALRELSSSLHGNPHSEAGWAPENRSAAADAARLATLRWCNADPEQYCCIFTAGATAGLKLVGESFPWGPASAFVHLRDNHTSVLGIRQLAAQHGAACPAAAVEVAAVPTSGGQPKQSSAWRLAPCSKAAAASMGAAAAQATSAAAQASSEAQCSSAEEPQHLFALPLESNFSGVHYTQRLVPAVQSGGVQWVSEGSRSSGDSAGADPAPGSSDSSCSSSSGSGAQPLPAGRWRVLLDAAKGAASCPPDLSRFPADFVALSYYKAFGWPTGLGALLVRRDALPCLRRRYFGGGTVEVALADESFHRLRSGPAGWEDGTTSFLDLPAVAAGFRFIERLGGFPAVAAHATAVASSLATQLAALRHWNGAPVCTLYGAHAALSQQQGQRQQGQQQQQLEERGASMSGQQPPTLPLPQAVPLPPGVEGQGPVVTFNLRRADGSLVGYREVERLASLCGIMLRTGCCCNPGACAAALGLSAADMRTNWESGHVCWDGRDVIGGRPTGAVRASFGYASSLADAQAIVALVQRFFVEQRPAEAAGQGAAPVQQAEARIGALWVYPIKSCRGFSPAAWPLGPAGLLYDRCWALVDPSGSALRMKRHPALASIAARVDLQRGLLVVTAAGGEQPLEVPLPEGSGAAVLPCYGSGSGSSSSDVNTGSPGSPGSTHSASSSTTNPEPFSVRVCSRTAWVQRSAAASGSDAAAAAWFSRVLGTPCHLVQQAAGPCGSSQPAGGAMASSGTAPEAGFAAEAADDAAAKAEAVAAAAVEEEAEAPTELKAGRGSRSFANEGHLLVVGAASLADLASRAGSSEAPEVFAQRFRPNLVVEGCSAYAEDSWRSVNLVPAADRASRAAGSSAGACAAASSASVDCSSSGRAMQLRSAGPCTRCDVVCIDPLTGRRSGPEPLLALAGYRRSRGRIDFGQLMNVQQAQGQQQQQQNENGWGALQSGK</sequence>
<dbReference type="SUPFAM" id="SSF141673">
    <property type="entry name" value="MOSC N-terminal domain-like"/>
    <property type="match status" value="1"/>
</dbReference>
<evidence type="ECO:0000256" key="1">
    <source>
        <dbReference type="ARBA" id="ARBA00022679"/>
    </source>
</evidence>
<dbReference type="InterPro" id="IPR015421">
    <property type="entry name" value="PyrdxlP-dep_Trfase_major"/>
</dbReference>
<dbReference type="GO" id="GO:0006777">
    <property type="term" value="P:Mo-molybdopterin cofactor biosynthetic process"/>
    <property type="evidence" value="ECO:0007669"/>
    <property type="project" value="UniProtKB-UniRule"/>
</dbReference>
<dbReference type="Pfam" id="PF03473">
    <property type="entry name" value="MOSC"/>
    <property type="match status" value="1"/>
</dbReference>
<feature type="domain" description="MOSC" evidence="7">
    <location>
        <begin position="888"/>
        <end position="1074"/>
    </location>
</feature>
<evidence type="ECO:0000256" key="2">
    <source>
        <dbReference type="ARBA" id="ARBA00022898"/>
    </source>
</evidence>
<feature type="compositionally biased region" description="Low complexity" evidence="5">
    <location>
        <begin position="776"/>
        <end position="801"/>
    </location>
</feature>
<feature type="transmembrane region" description="Helical" evidence="6">
    <location>
        <begin position="12"/>
        <end position="36"/>
    </location>
</feature>
<dbReference type="InterPro" id="IPR028886">
    <property type="entry name" value="MoCo_sulfurase"/>
</dbReference>
<dbReference type="Proteomes" id="UP000239899">
    <property type="component" value="Unassembled WGS sequence"/>
</dbReference>
<comment type="catalytic activity">
    <reaction evidence="4">
        <text>Mo-molybdopterin + L-cysteine + AH2 = thio-Mo-molybdopterin + L-alanine + A + H2O</text>
        <dbReference type="Rhea" id="RHEA:42636"/>
        <dbReference type="ChEBI" id="CHEBI:13193"/>
        <dbReference type="ChEBI" id="CHEBI:15377"/>
        <dbReference type="ChEBI" id="CHEBI:17499"/>
        <dbReference type="ChEBI" id="CHEBI:35235"/>
        <dbReference type="ChEBI" id="CHEBI:57972"/>
        <dbReference type="ChEBI" id="CHEBI:71302"/>
        <dbReference type="ChEBI" id="CHEBI:82685"/>
        <dbReference type="EC" id="2.8.1.9"/>
    </reaction>
</comment>
<keyword evidence="6" id="KW-0472">Membrane</keyword>
<dbReference type="HAMAP" id="MF_03050">
    <property type="entry name" value="MOCOS"/>
    <property type="match status" value="1"/>
</dbReference>
<dbReference type="InterPro" id="IPR015424">
    <property type="entry name" value="PyrdxlP-dep_Trfase"/>
</dbReference>
<evidence type="ECO:0000256" key="3">
    <source>
        <dbReference type="ARBA" id="ARBA00023150"/>
    </source>
</evidence>
<feature type="region of interest" description="Disordered" evidence="5">
    <location>
        <begin position="319"/>
        <end position="354"/>
    </location>
</feature>
<dbReference type="InterPro" id="IPR005303">
    <property type="entry name" value="MOCOS_middle"/>
</dbReference>
<dbReference type="Gene3D" id="3.40.640.10">
    <property type="entry name" value="Type I PLP-dependent aspartate aminotransferase-like (Major domain)"/>
    <property type="match status" value="1"/>
</dbReference>
<dbReference type="InterPro" id="IPR000192">
    <property type="entry name" value="Aminotrans_V_dom"/>
</dbReference>
<keyword evidence="2 4" id="KW-0663">Pyridoxal phosphate</keyword>
<feature type="region of interest" description="Disordered" evidence="5">
    <location>
        <begin position="776"/>
        <end position="803"/>
    </location>
</feature>
<comment type="function">
    <text evidence="4">Sulfurates the molybdenum cofactor. Sulfation of molybdenum is essential for xanthine dehydrogenase (XDH) and aldehyde oxidase (ADO) enzymes in which molybdenum cofactor is liganded by 1 oxygen and 1 sulfur atom in active form.</text>
</comment>
<dbReference type="AlphaFoldDB" id="A0A2P6TEC3"/>
<dbReference type="PROSITE" id="PS51340">
    <property type="entry name" value="MOSC"/>
    <property type="match status" value="1"/>
</dbReference>
<feature type="region of interest" description="Disordered" evidence="5">
    <location>
        <begin position="1052"/>
        <end position="1074"/>
    </location>
</feature>
<keyword evidence="6" id="KW-1133">Transmembrane helix</keyword>
<gene>
    <name evidence="8" type="ORF">C2E21_8518</name>
</gene>
<proteinExistence type="inferred from homology"/>
<feature type="compositionally biased region" description="Low complexity" evidence="5">
    <location>
        <begin position="321"/>
        <end position="354"/>
    </location>
</feature>
<dbReference type="PANTHER" id="PTHR14237">
    <property type="entry name" value="MOLYBDOPTERIN COFACTOR SULFURASE MOSC"/>
    <property type="match status" value="1"/>
</dbReference>
<evidence type="ECO:0000259" key="7">
    <source>
        <dbReference type="PROSITE" id="PS51340"/>
    </source>
</evidence>
<evidence type="ECO:0000256" key="5">
    <source>
        <dbReference type="SAM" id="MobiDB-lite"/>
    </source>
</evidence>
<comment type="cofactor">
    <cofactor evidence="4">
        <name>pyridoxal 5'-phosphate</name>
        <dbReference type="ChEBI" id="CHEBI:597326"/>
    </cofactor>
</comment>
<comment type="caution">
    <text evidence="8">The sequence shown here is derived from an EMBL/GenBank/DDBJ whole genome shotgun (WGS) entry which is preliminary data.</text>
</comment>
<dbReference type="Pfam" id="PF03476">
    <property type="entry name" value="MOSC_N"/>
    <property type="match status" value="1"/>
</dbReference>
<dbReference type="STRING" id="3076.A0A2P6TEC3"/>
<dbReference type="EC" id="2.8.1.9" evidence="4"/>
<feature type="modified residue" description="N6-(pyridoxal phosphate)lysine" evidence="4">
    <location>
        <position position="391"/>
    </location>
</feature>
<evidence type="ECO:0000256" key="4">
    <source>
        <dbReference type="HAMAP-Rule" id="MF_03050"/>
    </source>
</evidence>
<dbReference type="GO" id="GO:0016829">
    <property type="term" value="F:lyase activity"/>
    <property type="evidence" value="ECO:0007669"/>
    <property type="project" value="UniProtKB-UniRule"/>
</dbReference>
<feature type="region of interest" description="Disordered" evidence="5">
    <location>
        <begin position="54"/>
        <end position="92"/>
    </location>
</feature>
<dbReference type="OrthoDB" id="10264306at2759"/>
<feature type="compositionally biased region" description="Low complexity" evidence="5">
    <location>
        <begin position="510"/>
        <end position="521"/>
    </location>
</feature>
<keyword evidence="9" id="KW-1185">Reference proteome</keyword>
<protein>
    <recommendedName>
        <fullName evidence="4">Molybdenum cofactor sulfurase</fullName>
        <shortName evidence="4">MCS</shortName>
        <shortName evidence="4">MOS</shortName>
        <shortName evidence="4">MoCo sulfurase</shortName>
        <ecNumber evidence="4">2.8.1.9</ecNumber>
    </recommendedName>
    <alternativeName>
        <fullName evidence="4">Molybdenum cofactor sulfurtransferase</fullName>
    </alternativeName>
</protein>
<keyword evidence="3 4" id="KW-0501">Molybdenum cofactor biosynthesis</keyword>
<evidence type="ECO:0000313" key="9">
    <source>
        <dbReference type="Proteomes" id="UP000239899"/>
    </source>
</evidence>
<evidence type="ECO:0000256" key="6">
    <source>
        <dbReference type="SAM" id="Phobius"/>
    </source>
</evidence>
<keyword evidence="6" id="KW-0812">Transmembrane</keyword>
<keyword evidence="1 4" id="KW-0808">Transferase</keyword>
<dbReference type="GO" id="GO:0008265">
    <property type="term" value="F:molybdenum cofactor sulfurtransferase activity"/>
    <property type="evidence" value="ECO:0007669"/>
    <property type="project" value="UniProtKB-UniRule"/>
</dbReference>
<organism evidence="8 9">
    <name type="scientific">Chlorella sorokiniana</name>
    <name type="common">Freshwater green alga</name>
    <dbReference type="NCBI Taxonomy" id="3076"/>
    <lineage>
        <taxon>Eukaryota</taxon>
        <taxon>Viridiplantae</taxon>
        <taxon>Chlorophyta</taxon>
        <taxon>core chlorophytes</taxon>
        <taxon>Trebouxiophyceae</taxon>
        <taxon>Chlorellales</taxon>
        <taxon>Chlorellaceae</taxon>
        <taxon>Chlorella clade</taxon>
        <taxon>Chlorella</taxon>
    </lineage>
</organism>
<evidence type="ECO:0000313" key="8">
    <source>
        <dbReference type="EMBL" id="PRW20987.1"/>
    </source>
</evidence>
<dbReference type="SUPFAM" id="SSF53383">
    <property type="entry name" value="PLP-dependent transferases"/>
    <property type="match status" value="2"/>
</dbReference>
<reference evidence="8 9" key="1">
    <citation type="journal article" date="2018" name="Plant J.">
        <title>Genome sequences of Chlorella sorokiniana UTEX 1602 and Micractinium conductrix SAG 241.80: implications to maltose excretion by a green alga.</title>
        <authorList>
            <person name="Arriola M.B."/>
            <person name="Velmurugan N."/>
            <person name="Zhang Y."/>
            <person name="Plunkett M.H."/>
            <person name="Hondzo H."/>
            <person name="Barney B.M."/>
        </authorList>
    </citation>
    <scope>NUCLEOTIDE SEQUENCE [LARGE SCALE GENOMIC DNA]</scope>
    <source>
        <strain evidence="9">UTEX 1602</strain>
    </source>
</reference>
<dbReference type="EMBL" id="LHPG02000020">
    <property type="protein sequence ID" value="PRW20987.1"/>
    <property type="molecule type" value="Genomic_DNA"/>
</dbReference>
<dbReference type="InterPro" id="IPR015422">
    <property type="entry name" value="PyrdxlP-dep_Trfase_small"/>
</dbReference>
<feature type="compositionally biased region" description="Low complexity" evidence="5">
    <location>
        <begin position="1052"/>
        <end position="1062"/>
    </location>
</feature>
<dbReference type="GO" id="GO:0030151">
    <property type="term" value="F:molybdenum ion binding"/>
    <property type="evidence" value="ECO:0007669"/>
    <property type="project" value="UniProtKB-UniRule"/>
</dbReference>
<dbReference type="InterPro" id="IPR005302">
    <property type="entry name" value="MoCF_Sase_C"/>
</dbReference>